<reference evidence="1 2" key="2">
    <citation type="submission" date="2020-11" db="EMBL/GenBank/DDBJ databases">
        <title>Description of novel Gluconobacter species.</title>
        <authorList>
            <person name="Cleenwerck I."/>
            <person name="Cnockaert M."/>
            <person name="Borremans W."/>
            <person name="Wieme A.D."/>
            <person name="De Vuyst L."/>
            <person name="Vandamme P."/>
        </authorList>
    </citation>
    <scope>NUCLEOTIDE SEQUENCE [LARGE SCALE GENOMIC DNA]</scope>
    <source>
        <strain evidence="1 2">LMG 27748</strain>
    </source>
</reference>
<name>A0ABR9YF14_9PROT</name>
<evidence type="ECO:0000313" key="2">
    <source>
        <dbReference type="Proteomes" id="UP000630952"/>
    </source>
</evidence>
<evidence type="ECO:0000313" key="1">
    <source>
        <dbReference type="EMBL" id="MBF0876932.1"/>
    </source>
</evidence>
<keyword evidence="2" id="KW-1185">Reference proteome</keyword>
<dbReference type="EMBL" id="JABCQO010000006">
    <property type="protein sequence ID" value="MBF0876932.1"/>
    <property type="molecule type" value="Genomic_DNA"/>
</dbReference>
<gene>
    <name evidence="1" type="ORF">HKD21_08730</name>
</gene>
<protein>
    <submittedName>
        <fullName evidence="1">Uncharacterized protein</fullName>
    </submittedName>
</protein>
<accession>A0ABR9YF14</accession>
<dbReference type="RefSeq" id="WP_194255316.1">
    <property type="nucleotide sequence ID" value="NZ_JABCQO010000006.1"/>
</dbReference>
<proteinExistence type="predicted"/>
<organism evidence="1 2">
    <name type="scientific">Gluconobacter cerevisiae</name>
    <dbReference type="NCBI Taxonomy" id="1379734"/>
    <lineage>
        <taxon>Bacteria</taxon>
        <taxon>Pseudomonadati</taxon>
        <taxon>Pseudomonadota</taxon>
        <taxon>Alphaproteobacteria</taxon>
        <taxon>Acetobacterales</taxon>
        <taxon>Acetobacteraceae</taxon>
        <taxon>Gluconobacter</taxon>
    </lineage>
</organism>
<comment type="caution">
    <text evidence="1">The sequence shown here is derived from an EMBL/GenBank/DDBJ whole genome shotgun (WGS) entry which is preliminary data.</text>
</comment>
<dbReference type="Proteomes" id="UP000630952">
    <property type="component" value="Unassembled WGS sequence"/>
</dbReference>
<sequence>MEWNEMARRRYKVLTAAEWDQAAEEHSRGDDYNVLADRWGVSMRTVATHLPAALERRRVALAPSTTSAEPSLVATSIPDVADREEATRHWRQAAWADSQTLQTRLREEIAAPAPDARAIRALSAGADALKILIAIGRNILEVDHHAADEVLPELIIRELTPEEVTAIRNQHHREDPLAAVEDMFSLEAPEEAECHDVIVENE</sequence>
<reference evidence="2" key="1">
    <citation type="submission" date="2020-04" db="EMBL/GenBank/DDBJ databases">
        <title>Description of novel Gluconacetobacter.</title>
        <authorList>
            <person name="Sombolestani A."/>
        </authorList>
    </citation>
    <scope>NUCLEOTIDE SEQUENCE [LARGE SCALE GENOMIC DNA]</scope>
    <source>
        <strain evidence="2">LMG 27748</strain>
    </source>
</reference>